<accession>A0A699WV31</accession>
<name>A0A699WV31_TANCI</name>
<reference evidence="2" key="1">
    <citation type="journal article" date="2019" name="Sci. Rep.">
        <title>Draft genome of Tanacetum cinerariifolium, the natural source of mosquito coil.</title>
        <authorList>
            <person name="Yamashiro T."/>
            <person name="Shiraishi A."/>
            <person name="Satake H."/>
            <person name="Nakayama K."/>
        </authorList>
    </citation>
    <scope>NUCLEOTIDE SEQUENCE</scope>
</reference>
<feature type="non-terminal residue" evidence="2">
    <location>
        <position position="98"/>
    </location>
</feature>
<feature type="region of interest" description="Disordered" evidence="1">
    <location>
        <begin position="48"/>
        <end position="98"/>
    </location>
</feature>
<feature type="non-terminal residue" evidence="2">
    <location>
        <position position="1"/>
    </location>
</feature>
<comment type="caution">
    <text evidence="2">The sequence shown here is derived from an EMBL/GenBank/DDBJ whole genome shotgun (WGS) entry which is preliminary data.</text>
</comment>
<dbReference type="EMBL" id="BKCJ011720443">
    <property type="protein sequence ID" value="GFD48354.1"/>
    <property type="molecule type" value="Genomic_DNA"/>
</dbReference>
<feature type="compositionally biased region" description="Acidic residues" evidence="1">
    <location>
        <begin position="57"/>
        <end position="98"/>
    </location>
</feature>
<protein>
    <submittedName>
        <fullName evidence="2">Uncharacterized protein</fullName>
    </submittedName>
</protein>
<evidence type="ECO:0000256" key="1">
    <source>
        <dbReference type="SAM" id="MobiDB-lite"/>
    </source>
</evidence>
<gene>
    <name evidence="2" type="ORF">Tci_920323</name>
</gene>
<evidence type="ECO:0000313" key="2">
    <source>
        <dbReference type="EMBL" id="GFD48354.1"/>
    </source>
</evidence>
<sequence>LIFRYKVMSDSEESGVTYTDISSPFEGLSDIGSPRADDHEYLMMIEDPYVESPEYVPESDFEMHPEDDDDEEPEEDPVDYPADGGDDGDDEEESSEDE</sequence>
<proteinExistence type="predicted"/>
<dbReference type="AlphaFoldDB" id="A0A699WV31"/>
<organism evidence="2">
    <name type="scientific">Tanacetum cinerariifolium</name>
    <name type="common">Dalmatian daisy</name>
    <name type="synonym">Chrysanthemum cinerariifolium</name>
    <dbReference type="NCBI Taxonomy" id="118510"/>
    <lineage>
        <taxon>Eukaryota</taxon>
        <taxon>Viridiplantae</taxon>
        <taxon>Streptophyta</taxon>
        <taxon>Embryophyta</taxon>
        <taxon>Tracheophyta</taxon>
        <taxon>Spermatophyta</taxon>
        <taxon>Magnoliopsida</taxon>
        <taxon>eudicotyledons</taxon>
        <taxon>Gunneridae</taxon>
        <taxon>Pentapetalae</taxon>
        <taxon>asterids</taxon>
        <taxon>campanulids</taxon>
        <taxon>Asterales</taxon>
        <taxon>Asteraceae</taxon>
        <taxon>Asteroideae</taxon>
        <taxon>Anthemideae</taxon>
        <taxon>Anthemidinae</taxon>
        <taxon>Tanacetum</taxon>
    </lineage>
</organism>